<evidence type="ECO:0000313" key="2">
    <source>
        <dbReference type="Proteomes" id="UP001460072"/>
    </source>
</evidence>
<name>A0ABU9N620_9FLAO</name>
<keyword evidence="2" id="KW-1185">Reference proteome</keyword>
<dbReference type="NCBIfam" id="TIGR01200">
    <property type="entry name" value="GLPGLI"/>
    <property type="match status" value="1"/>
</dbReference>
<dbReference type="RefSeq" id="WP_342695490.1">
    <property type="nucleotide sequence ID" value="NZ_JBCGDO010000006.1"/>
</dbReference>
<organism evidence="1 2">
    <name type="scientific">Flavobacterium aureirubrum</name>
    <dbReference type="NCBI Taxonomy" id="3133147"/>
    <lineage>
        <taxon>Bacteria</taxon>
        <taxon>Pseudomonadati</taxon>
        <taxon>Bacteroidota</taxon>
        <taxon>Flavobacteriia</taxon>
        <taxon>Flavobacteriales</taxon>
        <taxon>Flavobacteriaceae</taxon>
        <taxon>Flavobacterium</taxon>
    </lineage>
</organism>
<dbReference type="InterPro" id="IPR005901">
    <property type="entry name" value="GLPGLI"/>
</dbReference>
<reference evidence="1 2" key="1">
    <citation type="submission" date="2024-03" db="EMBL/GenBank/DDBJ databases">
        <title>Two novel species of the genus Flavobacterium exhibiting potentially degradation of complex polysaccharides.</title>
        <authorList>
            <person name="Lian X."/>
        </authorList>
    </citation>
    <scope>NUCLEOTIDE SEQUENCE [LARGE SCALE GENOMIC DNA]</scope>
    <source>
        <strain evidence="2">j3</strain>
    </source>
</reference>
<dbReference type="EMBL" id="JBCGDO010000006">
    <property type="protein sequence ID" value="MEM0542269.1"/>
    <property type="molecule type" value="Genomic_DNA"/>
</dbReference>
<dbReference type="Pfam" id="PF09697">
    <property type="entry name" value="Porph_ging"/>
    <property type="match status" value="1"/>
</dbReference>
<proteinExistence type="predicted"/>
<evidence type="ECO:0000313" key="1">
    <source>
        <dbReference type="EMBL" id="MEM0542269.1"/>
    </source>
</evidence>
<sequence length="233" mass="27016">MLKKIYLLSIFSCFFVFSQGKTIEVEYGIMILHEENLFENNQTLKSMLEKATVNAKNETFKLLLKNGSSKFFHYNILTNEQSNHSTPLFVNYNGKVYSVKDSIYLQSSILGENIYVKNKQKEDWNVTNESKLIDNYKCYKATSIYQVISPNKVFNHPVTAWFCPDLPYNHGPNGYGNLPGLILELQIRNAVYGIKKIIFDSKESFSLQELQNIKVLTEKERDEILEKGVLERK</sequence>
<dbReference type="Proteomes" id="UP001460072">
    <property type="component" value="Unassembled WGS sequence"/>
</dbReference>
<accession>A0ABU9N620</accession>
<protein>
    <submittedName>
        <fullName evidence="1">GLPGLI family protein</fullName>
    </submittedName>
</protein>
<comment type="caution">
    <text evidence="1">The sequence shown here is derived from an EMBL/GenBank/DDBJ whole genome shotgun (WGS) entry which is preliminary data.</text>
</comment>
<gene>
    <name evidence="1" type="ORF">WFZ85_06550</name>
</gene>